<keyword evidence="2" id="KW-1185">Reference proteome</keyword>
<dbReference type="RefSeq" id="WP_348250477.1">
    <property type="nucleotide sequence ID" value="NZ_JAMPLM010000012.1"/>
</dbReference>
<organism evidence="1 2">
    <name type="scientific">Stenomitos frigidus AS-A4</name>
    <dbReference type="NCBI Taxonomy" id="2933935"/>
    <lineage>
        <taxon>Bacteria</taxon>
        <taxon>Bacillati</taxon>
        <taxon>Cyanobacteriota</taxon>
        <taxon>Cyanophyceae</taxon>
        <taxon>Leptolyngbyales</taxon>
        <taxon>Leptolyngbyaceae</taxon>
        <taxon>Stenomitos</taxon>
    </lineage>
</organism>
<name>A0ABV0KKC7_9CYAN</name>
<dbReference type="Proteomes" id="UP001476950">
    <property type="component" value="Unassembled WGS sequence"/>
</dbReference>
<proteinExistence type="predicted"/>
<protein>
    <submittedName>
        <fullName evidence="1">Uncharacterized protein</fullName>
    </submittedName>
</protein>
<sequence>MLESSPKQVNPAPPSREPLKLVVIPNCTNGSPTRCAGDRSHVGAIAPPNIIPAIAFSKT</sequence>
<evidence type="ECO:0000313" key="2">
    <source>
        <dbReference type="Proteomes" id="UP001476950"/>
    </source>
</evidence>
<evidence type="ECO:0000313" key="1">
    <source>
        <dbReference type="EMBL" id="MEP1059708.1"/>
    </source>
</evidence>
<reference evidence="1 2" key="1">
    <citation type="submission" date="2022-04" db="EMBL/GenBank/DDBJ databases">
        <title>Positive selection, recombination, and allopatry shape intraspecific diversity of widespread and dominant cyanobacteria.</title>
        <authorList>
            <person name="Wei J."/>
            <person name="Shu W."/>
            <person name="Hu C."/>
        </authorList>
    </citation>
    <scope>NUCLEOTIDE SEQUENCE [LARGE SCALE GENOMIC DNA]</scope>
    <source>
        <strain evidence="1 2">AS-A4</strain>
    </source>
</reference>
<gene>
    <name evidence="1" type="ORF">NDI38_14800</name>
</gene>
<dbReference type="EMBL" id="JAMPLM010000012">
    <property type="protein sequence ID" value="MEP1059708.1"/>
    <property type="molecule type" value="Genomic_DNA"/>
</dbReference>
<accession>A0ABV0KKC7</accession>
<comment type="caution">
    <text evidence="1">The sequence shown here is derived from an EMBL/GenBank/DDBJ whole genome shotgun (WGS) entry which is preliminary data.</text>
</comment>